<name>A0ABU1HUZ3_9MICO</name>
<reference evidence="2 3" key="1">
    <citation type="submission" date="2023-08" db="EMBL/GenBank/DDBJ databases">
        <title>Functional and genomic diversity of the sorghum phyllosphere microbiome.</title>
        <authorList>
            <person name="Shade A."/>
        </authorList>
    </citation>
    <scope>NUCLEOTIDE SEQUENCE [LARGE SCALE GENOMIC DNA]</scope>
    <source>
        <strain evidence="2 3">SORGH_AS_0445</strain>
    </source>
</reference>
<sequence>MSKEPAERLTPMGVMVLALLREGDMHPYEMVRLMRARRDERLLAVTNGTLYHTVGRLQRGGLIDEVGTDREGNRPERTTYTLTDAGRDALIGWLRRELSIIDRPAEFRIALAEAHNLERPDVVDCLRIRRVALAEGHALHRDGLTGARRKGAPEQVLVEFERQEVLLDAELRWLDSLLDRLEAEAFPWGPTAFENTDRYLAQRKAAQQ</sequence>
<evidence type="ECO:0000313" key="3">
    <source>
        <dbReference type="Proteomes" id="UP001249291"/>
    </source>
</evidence>
<dbReference type="Pfam" id="PF03551">
    <property type="entry name" value="PadR"/>
    <property type="match status" value="1"/>
</dbReference>
<dbReference type="PANTHER" id="PTHR43252:SF7">
    <property type="entry name" value="TRANSCRIPTIONAL REGULATOR YQJI"/>
    <property type="match status" value="1"/>
</dbReference>
<dbReference type="SUPFAM" id="SSF46785">
    <property type="entry name" value="Winged helix' DNA-binding domain"/>
    <property type="match status" value="1"/>
</dbReference>
<dbReference type="EMBL" id="JAVIZQ010000001">
    <property type="protein sequence ID" value="MDR6143866.1"/>
    <property type="molecule type" value="Genomic_DNA"/>
</dbReference>
<dbReference type="InterPro" id="IPR005149">
    <property type="entry name" value="Tscrpt_reg_PadR_N"/>
</dbReference>
<dbReference type="GO" id="GO:0003677">
    <property type="term" value="F:DNA binding"/>
    <property type="evidence" value="ECO:0007669"/>
    <property type="project" value="UniProtKB-KW"/>
</dbReference>
<evidence type="ECO:0000313" key="2">
    <source>
        <dbReference type="EMBL" id="MDR6143866.1"/>
    </source>
</evidence>
<dbReference type="InterPro" id="IPR036388">
    <property type="entry name" value="WH-like_DNA-bd_sf"/>
</dbReference>
<evidence type="ECO:0000259" key="1">
    <source>
        <dbReference type="Pfam" id="PF03551"/>
    </source>
</evidence>
<dbReference type="Gene3D" id="1.10.10.10">
    <property type="entry name" value="Winged helix-like DNA-binding domain superfamily/Winged helix DNA-binding domain"/>
    <property type="match status" value="1"/>
</dbReference>
<gene>
    <name evidence="2" type="ORF">QE375_003420</name>
</gene>
<dbReference type="PANTHER" id="PTHR43252">
    <property type="entry name" value="TRANSCRIPTIONAL REGULATOR YQJI"/>
    <property type="match status" value="1"/>
</dbReference>
<comment type="caution">
    <text evidence="2">The sequence shown here is derived from an EMBL/GenBank/DDBJ whole genome shotgun (WGS) entry which is preliminary data.</text>
</comment>
<protein>
    <submittedName>
        <fullName evidence="2">DNA-binding PadR family transcriptional regulator</fullName>
    </submittedName>
</protein>
<dbReference type="Proteomes" id="UP001249291">
    <property type="component" value="Unassembled WGS sequence"/>
</dbReference>
<accession>A0ABU1HUZ3</accession>
<feature type="domain" description="Transcription regulator PadR N-terminal" evidence="1">
    <location>
        <begin position="16"/>
        <end position="90"/>
    </location>
</feature>
<proteinExistence type="predicted"/>
<keyword evidence="3" id="KW-1185">Reference proteome</keyword>
<keyword evidence="2" id="KW-0238">DNA-binding</keyword>
<organism evidence="2 3">
    <name type="scientific">Microbacterium foliorum</name>
    <dbReference type="NCBI Taxonomy" id="104336"/>
    <lineage>
        <taxon>Bacteria</taxon>
        <taxon>Bacillati</taxon>
        <taxon>Actinomycetota</taxon>
        <taxon>Actinomycetes</taxon>
        <taxon>Micrococcales</taxon>
        <taxon>Microbacteriaceae</taxon>
        <taxon>Microbacterium</taxon>
    </lineage>
</organism>
<dbReference type="RefSeq" id="WP_197065959.1">
    <property type="nucleotide sequence ID" value="NZ_JAVIZQ010000001.1"/>
</dbReference>
<dbReference type="InterPro" id="IPR036390">
    <property type="entry name" value="WH_DNA-bd_sf"/>
</dbReference>